<evidence type="ECO:0000313" key="2">
    <source>
        <dbReference type="Proteomes" id="UP000824533"/>
    </source>
</evidence>
<accession>A0ACC1CTV2</accession>
<comment type="caution">
    <text evidence="1">The sequence shown here is derived from an EMBL/GenBank/DDBJ whole genome shotgun (WGS) entry which is preliminary data.</text>
</comment>
<organism evidence="1 2">
    <name type="scientific">Dendrolimus kikuchii</name>
    <dbReference type="NCBI Taxonomy" id="765133"/>
    <lineage>
        <taxon>Eukaryota</taxon>
        <taxon>Metazoa</taxon>
        <taxon>Ecdysozoa</taxon>
        <taxon>Arthropoda</taxon>
        <taxon>Hexapoda</taxon>
        <taxon>Insecta</taxon>
        <taxon>Pterygota</taxon>
        <taxon>Neoptera</taxon>
        <taxon>Endopterygota</taxon>
        <taxon>Lepidoptera</taxon>
        <taxon>Glossata</taxon>
        <taxon>Ditrysia</taxon>
        <taxon>Bombycoidea</taxon>
        <taxon>Lasiocampidae</taxon>
        <taxon>Dendrolimus</taxon>
    </lineage>
</organism>
<evidence type="ECO:0000313" key="1">
    <source>
        <dbReference type="EMBL" id="KAJ0175068.1"/>
    </source>
</evidence>
<gene>
    <name evidence="1" type="ORF">K1T71_009209</name>
</gene>
<proteinExistence type="predicted"/>
<sequence length="114" mass="13284">MDTKSYRWCVVPKCTNISKNTPEKLFIIVPSKAEIRRNWLKLAGRYDASLILNPSLIIFVNIILILPHKSVDLSMNRMIMAPLLFMFKKFRHLPTIELVKKGMELESVELLKNK</sequence>
<name>A0ACC1CTV2_9NEOP</name>
<reference evidence="1 2" key="1">
    <citation type="journal article" date="2021" name="Front. Genet.">
        <title>Chromosome-Level Genome Assembly Reveals Significant Gene Expansion in the Toll and IMD Signaling Pathways of Dendrolimus kikuchii.</title>
        <authorList>
            <person name="Zhou J."/>
            <person name="Wu P."/>
            <person name="Xiong Z."/>
            <person name="Liu N."/>
            <person name="Zhao N."/>
            <person name="Ji M."/>
            <person name="Qiu Y."/>
            <person name="Yang B."/>
        </authorList>
    </citation>
    <scope>NUCLEOTIDE SEQUENCE [LARGE SCALE GENOMIC DNA]</scope>
    <source>
        <strain evidence="1">Ann1</strain>
    </source>
</reference>
<dbReference type="Proteomes" id="UP000824533">
    <property type="component" value="Linkage Group LG16"/>
</dbReference>
<keyword evidence="2" id="KW-1185">Reference proteome</keyword>
<protein>
    <submittedName>
        <fullName evidence="1">Uncharacterized protein</fullName>
    </submittedName>
</protein>
<dbReference type="EMBL" id="CM034402">
    <property type="protein sequence ID" value="KAJ0175068.1"/>
    <property type="molecule type" value="Genomic_DNA"/>
</dbReference>